<dbReference type="RefSeq" id="WP_038586582.1">
    <property type="nucleotide sequence ID" value="NZ_HG938353.1"/>
</dbReference>
<gene>
    <name evidence="2" type="ORF">RG540_CH16850</name>
</gene>
<evidence type="ECO:0000313" key="2">
    <source>
        <dbReference type="EMBL" id="CDN47857.1"/>
    </source>
</evidence>
<dbReference type="PATRIC" id="fig|1028800.3.peg.1696"/>
<keyword evidence="1" id="KW-0732">Signal</keyword>
<reference evidence="3" key="1">
    <citation type="journal article" date="2014" name="BMC Genomics">
        <title>Genome sequencing of two Neorhizobium galegae strains reveals a noeT gene responsible for the unusual acetylation of the nodulation factors.</title>
        <authorList>
            <person name="Osterman J."/>
            <person name="Marsh J."/>
            <person name="Laine P.K."/>
            <person name="Zeng Z."/>
            <person name="Alatalo E."/>
            <person name="Sullivan J.T."/>
            <person name="Young J.P."/>
            <person name="Thomas-Oates J."/>
            <person name="Paulin L."/>
            <person name="Lindstrom K."/>
        </authorList>
    </citation>
    <scope>NUCLEOTIDE SEQUENCE [LARGE SCALE GENOMIC DNA]</scope>
    <source>
        <strain evidence="3">HAMBI 540</strain>
    </source>
</reference>
<accession>A0A068SNK7</accession>
<dbReference type="EMBL" id="HG938353">
    <property type="protein sequence ID" value="CDN47857.1"/>
    <property type="molecule type" value="Genomic_DNA"/>
</dbReference>
<dbReference type="Proteomes" id="UP000028181">
    <property type="component" value="Chromosome I"/>
</dbReference>
<proteinExistence type="predicted"/>
<feature type="signal peptide" evidence="1">
    <location>
        <begin position="1"/>
        <end position="24"/>
    </location>
</feature>
<feature type="chain" id="PRO_5001656232" evidence="1">
    <location>
        <begin position="25"/>
        <end position="129"/>
    </location>
</feature>
<keyword evidence="3" id="KW-1185">Reference proteome</keyword>
<name>A0A068SNK7_NEOGA</name>
<dbReference type="OrthoDB" id="8453064at2"/>
<dbReference type="KEGG" id="ngg:RG540_CH16850"/>
<evidence type="ECO:0000256" key="1">
    <source>
        <dbReference type="SAM" id="SignalP"/>
    </source>
</evidence>
<sequence length="129" mass="14510">MKFGTCFAAVILAATMFGAQAAQADQLIEEYTAFIGEADLYNSNNVRLQEPWQIIRQDRANFHRFGVSQRGDQSDSFFADAGNRELVERMISRGTIDRAARNAVVRGNVMINVQIFRGPRGDYVNVLVY</sequence>
<dbReference type="GeneID" id="24259390"/>
<organism evidence="2 3">
    <name type="scientific">Neorhizobium galegae bv. orientalis str. HAMBI 540</name>
    <dbReference type="NCBI Taxonomy" id="1028800"/>
    <lineage>
        <taxon>Bacteria</taxon>
        <taxon>Pseudomonadati</taxon>
        <taxon>Pseudomonadota</taxon>
        <taxon>Alphaproteobacteria</taxon>
        <taxon>Hyphomicrobiales</taxon>
        <taxon>Rhizobiaceae</taxon>
        <taxon>Rhizobium/Agrobacterium group</taxon>
        <taxon>Neorhizobium</taxon>
    </lineage>
</organism>
<dbReference type="AlphaFoldDB" id="A0A068SNK7"/>
<dbReference type="eggNOG" id="COG4461">
    <property type="taxonomic scope" value="Bacteria"/>
</dbReference>
<dbReference type="HOGENOM" id="CLU_136784_1_0_5"/>
<evidence type="ECO:0000313" key="3">
    <source>
        <dbReference type="Proteomes" id="UP000028181"/>
    </source>
</evidence>
<protein>
    <submittedName>
        <fullName evidence="2">Uncharacterized protein</fullName>
    </submittedName>
</protein>